<sequence length="184" mass="19766">MFRFLAAVVRAIIELALTSINAATAFLDWLLAKLTGGGGAAPADPVKNLEAALPDESRIDEARDLERGKAAVADHIRTMSPEMQVKLFACASEEDRLQADLSLLTPEQTTWLIDLSDDQLKYVGGTSDRRIAAALAGEHNAITAIRSVGQPEADDNAWLGHRIEAKRAVAKVTALSHNVGYAVH</sequence>
<organism evidence="1 2">
    <name type="scientific">Rhizobium leguminosarum</name>
    <dbReference type="NCBI Taxonomy" id="384"/>
    <lineage>
        <taxon>Bacteria</taxon>
        <taxon>Pseudomonadati</taxon>
        <taxon>Pseudomonadota</taxon>
        <taxon>Alphaproteobacteria</taxon>
        <taxon>Hyphomicrobiales</taxon>
        <taxon>Rhizobiaceae</taxon>
        <taxon>Rhizobium/Agrobacterium group</taxon>
        <taxon>Rhizobium</taxon>
    </lineage>
</organism>
<name>A0A7M3DQG0_RHILE</name>
<gene>
    <name evidence="1" type="ORF">ELH90_03960</name>
</gene>
<dbReference type="EMBL" id="SIOP01000001">
    <property type="protein sequence ID" value="TAY50921.1"/>
    <property type="molecule type" value="Genomic_DNA"/>
</dbReference>
<dbReference type="Proteomes" id="UP000292974">
    <property type="component" value="Unassembled WGS sequence"/>
</dbReference>
<evidence type="ECO:0000313" key="2">
    <source>
        <dbReference type="Proteomes" id="UP000292974"/>
    </source>
</evidence>
<dbReference type="RefSeq" id="WP_130715809.1">
    <property type="nucleotide sequence ID" value="NZ_SIOP01000001.1"/>
</dbReference>
<dbReference type="AlphaFoldDB" id="A0A7M3DQG0"/>
<evidence type="ECO:0000313" key="1">
    <source>
        <dbReference type="EMBL" id="TAY50921.1"/>
    </source>
</evidence>
<reference evidence="1 2" key="1">
    <citation type="submission" date="2019-02" db="EMBL/GenBank/DDBJ databases">
        <title>The genomic architecture of introgression among sibling species of bacteria.</title>
        <authorList>
            <person name="Cavassim M.I.A."/>
            <person name="Moeskjaer S."/>
            <person name="Moslemi C."/>
            <person name="Fields B."/>
            <person name="Bachmann A."/>
            <person name="Vilhjalmsson B."/>
            <person name="Schierup M.H."/>
            <person name="Young J.P.W."/>
            <person name="Andersen S.U."/>
        </authorList>
    </citation>
    <scope>NUCLEOTIDE SEQUENCE [LARGE SCALE GENOMIC DNA]</scope>
    <source>
        <strain evidence="1 2">SM135B</strain>
    </source>
</reference>
<protein>
    <submittedName>
        <fullName evidence="1">Uncharacterized protein</fullName>
    </submittedName>
</protein>
<proteinExistence type="predicted"/>
<accession>A0A7M3DQG0</accession>
<comment type="caution">
    <text evidence="1">The sequence shown here is derived from an EMBL/GenBank/DDBJ whole genome shotgun (WGS) entry which is preliminary data.</text>
</comment>